<dbReference type="InterPro" id="IPR024690">
    <property type="entry name" value="CN_hydtase_beta_dom_C"/>
</dbReference>
<dbReference type="Proteomes" id="UP000006833">
    <property type="component" value="Chromosome"/>
</dbReference>
<dbReference type="InterPro" id="IPR008990">
    <property type="entry name" value="Elect_transpt_acc-like_dom_sf"/>
</dbReference>
<dbReference type="eggNOG" id="ENOG5032TY6">
    <property type="taxonomic scope" value="Bacteria"/>
</dbReference>
<dbReference type="Pfam" id="PF02211">
    <property type="entry name" value="NHase_beta_C"/>
    <property type="match status" value="1"/>
</dbReference>
<evidence type="ECO:0000313" key="2">
    <source>
        <dbReference type="EMBL" id="ABV93590.1"/>
    </source>
</evidence>
<protein>
    <recommendedName>
        <fullName evidence="1">Nitrile hydratase beta subunit domain-containing protein</fullName>
    </recommendedName>
</protein>
<proteinExistence type="predicted"/>
<accession>A8LN77</accession>
<dbReference type="SUPFAM" id="SSF50090">
    <property type="entry name" value="Electron transport accessory proteins"/>
    <property type="match status" value="1"/>
</dbReference>
<keyword evidence="3" id="KW-1185">Reference proteome</keyword>
<dbReference type="STRING" id="398580.Dshi_1848"/>
<dbReference type="EMBL" id="CP000830">
    <property type="protein sequence ID" value="ABV93590.1"/>
    <property type="molecule type" value="Genomic_DNA"/>
</dbReference>
<feature type="domain" description="Nitrile hydratase beta subunit" evidence="1">
    <location>
        <begin position="15"/>
        <end position="98"/>
    </location>
</feature>
<dbReference type="OrthoDB" id="3478924at2"/>
<reference evidence="3" key="1">
    <citation type="journal article" date="2010" name="ISME J.">
        <title>The complete genome sequence of the algal symbiont Dinoroseobacter shibae: a hitchhiker's guide to life in the sea.</title>
        <authorList>
            <person name="Wagner-Dobler I."/>
            <person name="Ballhausen B."/>
            <person name="Berger M."/>
            <person name="Brinkhoff T."/>
            <person name="Buchholz I."/>
            <person name="Bunk B."/>
            <person name="Cypionka H."/>
            <person name="Daniel R."/>
            <person name="Drepper T."/>
            <person name="Gerdts G."/>
            <person name="Hahnke S."/>
            <person name="Han C."/>
            <person name="Jahn D."/>
            <person name="Kalhoefer D."/>
            <person name="Kiss H."/>
            <person name="Klenk H.P."/>
            <person name="Kyrpides N."/>
            <person name="Liebl W."/>
            <person name="Liesegang H."/>
            <person name="Meincke L."/>
            <person name="Pati A."/>
            <person name="Petersen J."/>
            <person name="Piekarski T."/>
            <person name="Pommerenke C."/>
            <person name="Pradella S."/>
            <person name="Pukall R."/>
            <person name="Rabus R."/>
            <person name="Stackebrandt E."/>
            <person name="Thole S."/>
            <person name="Thompson L."/>
            <person name="Tielen P."/>
            <person name="Tomasch J."/>
            <person name="von Jan M."/>
            <person name="Wanphrut N."/>
            <person name="Wichels A."/>
            <person name="Zech H."/>
            <person name="Simon M."/>
        </authorList>
    </citation>
    <scope>NUCLEOTIDE SEQUENCE [LARGE SCALE GENOMIC DNA]</scope>
    <source>
        <strain evidence="3">DSM 16493 / NCIMB 14021 / DFL 12</strain>
    </source>
</reference>
<evidence type="ECO:0000259" key="1">
    <source>
        <dbReference type="Pfam" id="PF02211"/>
    </source>
</evidence>
<organism evidence="2 3">
    <name type="scientific">Dinoroseobacter shibae (strain DSM 16493 / NCIMB 14021 / DFL 12)</name>
    <dbReference type="NCBI Taxonomy" id="398580"/>
    <lineage>
        <taxon>Bacteria</taxon>
        <taxon>Pseudomonadati</taxon>
        <taxon>Pseudomonadota</taxon>
        <taxon>Alphaproteobacteria</taxon>
        <taxon>Rhodobacterales</taxon>
        <taxon>Roseobacteraceae</taxon>
        <taxon>Dinoroseobacter</taxon>
    </lineage>
</organism>
<name>A8LN77_DINSH</name>
<sequence>MARSRAVTERAPLPDRVRVKTWMPPGHIRTPAYLRGKTGVIERRLPAFPNPELLAYRLPAPEVPLYRVRFTMAEVWGAQAPHPEDTLDAEIYEHWLEPADAP</sequence>
<dbReference type="KEGG" id="dsh:Dshi_1848"/>
<dbReference type="HOGENOM" id="CLU_167596_0_0_5"/>
<gene>
    <name evidence="2" type="ordered locus">Dshi_1848</name>
</gene>
<dbReference type="RefSeq" id="WP_012178520.1">
    <property type="nucleotide sequence ID" value="NC_009952.1"/>
</dbReference>
<dbReference type="AlphaFoldDB" id="A8LN77"/>
<dbReference type="Gene3D" id="2.30.30.50">
    <property type="match status" value="1"/>
</dbReference>
<evidence type="ECO:0000313" key="3">
    <source>
        <dbReference type="Proteomes" id="UP000006833"/>
    </source>
</evidence>